<evidence type="ECO:0000313" key="3">
    <source>
        <dbReference type="EMBL" id="KAK9781458.1"/>
    </source>
</evidence>
<feature type="region of interest" description="Disordered" evidence="1">
    <location>
        <begin position="1"/>
        <end position="27"/>
    </location>
</feature>
<accession>A0ABR2Y5P0</accession>
<keyword evidence="2" id="KW-0812">Transmembrane</keyword>
<keyword evidence="2" id="KW-1133">Transmembrane helix</keyword>
<keyword evidence="4" id="KW-1185">Reference proteome</keyword>
<protein>
    <submittedName>
        <fullName evidence="3">Uncharacterized protein</fullName>
    </submittedName>
</protein>
<gene>
    <name evidence="3" type="ORF">SCAR479_01329</name>
</gene>
<dbReference type="EMBL" id="JARVKM010000003">
    <property type="protein sequence ID" value="KAK9781458.1"/>
    <property type="molecule type" value="Genomic_DNA"/>
</dbReference>
<evidence type="ECO:0000256" key="2">
    <source>
        <dbReference type="SAM" id="Phobius"/>
    </source>
</evidence>
<name>A0ABR2Y5P0_9PEZI</name>
<evidence type="ECO:0000256" key="1">
    <source>
        <dbReference type="SAM" id="MobiDB-lite"/>
    </source>
</evidence>
<reference evidence="3 4" key="1">
    <citation type="submission" date="2024-02" db="EMBL/GenBank/DDBJ databases">
        <title>First draft genome assembly of two strains of Seiridium cardinale.</title>
        <authorList>
            <person name="Emiliani G."/>
            <person name="Scali E."/>
        </authorList>
    </citation>
    <scope>NUCLEOTIDE SEQUENCE [LARGE SCALE GENOMIC DNA]</scope>
    <source>
        <strain evidence="3 4">BM-138-000479</strain>
    </source>
</reference>
<feature type="transmembrane region" description="Helical" evidence="2">
    <location>
        <begin position="199"/>
        <end position="217"/>
    </location>
</feature>
<sequence length="261" mass="28882">MASYSVLTTDSRQSSIDESRTLDPNGDGDVRQLLSPKMIQPPYPPPSSGPLENGGYREVGITLASVLRILVIAITFSNIILEIKANPRRGLEVFLTVYDWCIMLWSVVALRFEPNRNGESILPPITMVIGERTFHVAGARPHDGLSGISEVPSTRRSTSILHGVIDVVFVLVLLSTAIASEVHYRHRYLFGRSGTIIDVLHYVVLGLMFAILALRFSQARSGFSITFKIALGRDGDQHKYRLQSPRDDISQQTIRPTPASV</sequence>
<organism evidence="3 4">
    <name type="scientific">Seiridium cardinale</name>
    <dbReference type="NCBI Taxonomy" id="138064"/>
    <lineage>
        <taxon>Eukaryota</taxon>
        <taxon>Fungi</taxon>
        <taxon>Dikarya</taxon>
        <taxon>Ascomycota</taxon>
        <taxon>Pezizomycotina</taxon>
        <taxon>Sordariomycetes</taxon>
        <taxon>Xylariomycetidae</taxon>
        <taxon>Amphisphaeriales</taxon>
        <taxon>Sporocadaceae</taxon>
        <taxon>Seiridium</taxon>
    </lineage>
</organism>
<proteinExistence type="predicted"/>
<keyword evidence="2" id="KW-0472">Membrane</keyword>
<dbReference type="Proteomes" id="UP001465668">
    <property type="component" value="Unassembled WGS sequence"/>
</dbReference>
<feature type="compositionally biased region" description="Polar residues" evidence="1">
    <location>
        <begin position="1"/>
        <end position="14"/>
    </location>
</feature>
<feature type="transmembrane region" description="Helical" evidence="2">
    <location>
        <begin position="59"/>
        <end position="81"/>
    </location>
</feature>
<feature type="transmembrane region" description="Helical" evidence="2">
    <location>
        <begin position="160"/>
        <end position="179"/>
    </location>
</feature>
<evidence type="ECO:0000313" key="4">
    <source>
        <dbReference type="Proteomes" id="UP001465668"/>
    </source>
</evidence>
<comment type="caution">
    <text evidence="3">The sequence shown here is derived from an EMBL/GenBank/DDBJ whole genome shotgun (WGS) entry which is preliminary data.</text>
</comment>